<dbReference type="Pfam" id="PF00583">
    <property type="entry name" value="Acetyltransf_1"/>
    <property type="match status" value="1"/>
</dbReference>
<dbReference type="PROSITE" id="PS51186">
    <property type="entry name" value="GNAT"/>
    <property type="match status" value="1"/>
</dbReference>
<gene>
    <name evidence="2" type="ORF">NWE54_13005</name>
</gene>
<name>A0A9E8CTX0_9HYPH</name>
<dbReference type="InterPro" id="IPR016181">
    <property type="entry name" value="Acyl_CoA_acyltransferase"/>
</dbReference>
<dbReference type="Gene3D" id="3.40.630.30">
    <property type="match status" value="1"/>
</dbReference>
<organism evidence="2">
    <name type="scientific">Bosea sp. NBC_00436</name>
    <dbReference type="NCBI Taxonomy" id="2969620"/>
    <lineage>
        <taxon>Bacteria</taxon>
        <taxon>Pseudomonadati</taxon>
        <taxon>Pseudomonadota</taxon>
        <taxon>Alphaproteobacteria</taxon>
        <taxon>Hyphomicrobiales</taxon>
        <taxon>Boseaceae</taxon>
        <taxon>Bosea</taxon>
    </lineage>
</organism>
<dbReference type="GO" id="GO:0016747">
    <property type="term" value="F:acyltransferase activity, transferring groups other than amino-acyl groups"/>
    <property type="evidence" value="ECO:0007669"/>
    <property type="project" value="InterPro"/>
</dbReference>
<reference evidence="2" key="1">
    <citation type="submission" date="2022-08" db="EMBL/GenBank/DDBJ databases">
        <title>Complete Genome Sequences of 2 Bosea sp. soil isolates.</title>
        <authorList>
            <person name="Alvarez Arevalo M."/>
            <person name="Sterndorff E.B."/>
            <person name="Faurdal D."/>
            <person name="Joergensen T.S."/>
            <person name="Weber T."/>
        </authorList>
    </citation>
    <scope>NUCLEOTIDE SEQUENCE</scope>
    <source>
        <strain evidence="2">NBC_00436</strain>
    </source>
</reference>
<dbReference type="AlphaFoldDB" id="A0A9E8CTX0"/>
<accession>A0A9E8CTX0</accession>
<dbReference type="CDD" id="cd04301">
    <property type="entry name" value="NAT_SF"/>
    <property type="match status" value="1"/>
</dbReference>
<dbReference type="InterPro" id="IPR000182">
    <property type="entry name" value="GNAT_dom"/>
</dbReference>
<protein>
    <submittedName>
        <fullName evidence="2">GNAT family N-acetyltransferase</fullName>
    </submittedName>
</protein>
<proteinExistence type="predicted"/>
<dbReference type="EMBL" id="CP102774">
    <property type="protein sequence ID" value="UZF89638.1"/>
    <property type="molecule type" value="Genomic_DNA"/>
</dbReference>
<feature type="domain" description="N-acetyltransferase" evidence="1">
    <location>
        <begin position="2"/>
        <end position="140"/>
    </location>
</feature>
<sequence length="140" mass="15422">MPPEITLTDAEDDAFRKLLGEGLKDYNDAAIGRHDRQELQIRLSDPETGKPIGGLAGRTSLGLLFIDTVYLPKSLRGTGIGSRILAMAEEEGRRRGCSKAVLFTISFQAPEFYKKLGWQVFGEIAPKPPGATRIYLTKDL</sequence>
<evidence type="ECO:0000259" key="1">
    <source>
        <dbReference type="PROSITE" id="PS51186"/>
    </source>
</evidence>
<evidence type="ECO:0000313" key="2">
    <source>
        <dbReference type="EMBL" id="UZF89638.1"/>
    </source>
</evidence>
<dbReference type="SUPFAM" id="SSF55729">
    <property type="entry name" value="Acyl-CoA N-acyltransferases (Nat)"/>
    <property type="match status" value="1"/>
</dbReference>